<reference evidence="2 3" key="1">
    <citation type="submission" date="2017-01" db="EMBL/GenBank/DDBJ databases">
        <authorList>
            <person name="Mah S.A."/>
            <person name="Swanson W.J."/>
            <person name="Moy G.W."/>
            <person name="Vacquier V.D."/>
        </authorList>
    </citation>
    <scope>NUCLEOTIDE SEQUENCE [LARGE SCALE GENOMIC DNA]</scope>
    <source>
        <strain evidence="2 3">DSM 21219</strain>
    </source>
</reference>
<dbReference type="GO" id="GO:0008168">
    <property type="term" value="F:methyltransferase activity"/>
    <property type="evidence" value="ECO:0007669"/>
    <property type="project" value="UniProtKB-KW"/>
</dbReference>
<dbReference type="InterPro" id="IPR041698">
    <property type="entry name" value="Methyltransf_25"/>
</dbReference>
<accession>A0A1R3WHG9</accession>
<feature type="domain" description="Methyltransferase" evidence="1">
    <location>
        <begin position="63"/>
        <end position="149"/>
    </location>
</feature>
<evidence type="ECO:0000259" key="1">
    <source>
        <dbReference type="Pfam" id="PF13649"/>
    </source>
</evidence>
<dbReference type="EMBL" id="FTPS01000001">
    <property type="protein sequence ID" value="SIT76866.1"/>
    <property type="molecule type" value="Genomic_DNA"/>
</dbReference>
<dbReference type="Gene3D" id="3.40.50.150">
    <property type="entry name" value="Vaccinia Virus protein VP39"/>
    <property type="match status" value="1"/>
</dbReference>
<proteinExistence type="predicted"/>
<dbReference type="CDD" id="cd02440">
    <property type="entry name" value="AdoMet_MTases"/>
    <property type="match status" value="1"/>
</dbReference>
<dbReference type="Pfam" id="PF13649">
    <property type="entry name" value="Methyltransf_25"/>
    <property type="match status" value="1"/>
</dbReference>
<name>A0A1R3WHG9_9RHOB</name>
<dbReference type="STRING" id="515897.SAMN05421849_0613"/>
<sequence length="213" mass="22834">MEGMSDDSPDLKAVYAPKTAEEARRFYDDWADGYDAGFATREDYRLHVETAHAFVEAGGQGPVLDVGAGTGLCGAVLADLGVGPIDAVDISEAMLAIAMRKDVYRDAIVTDLNQGVPVPPDSYAGIVSSGLFTLGHAGPETVDGLLRVARRGAQFALSINARHFEDAGFGSMFRTLESHRIRNLALPKRRIYGPGARGEHKDEIALIALFEKA</sequence>
<dbReference type="Proteomes" id="UP000192455">
    <property type="component" value="Unassembled WGS sequence"/>
</dbReference>
<evidence type="ECO:0000313" key="2">
    <source>
        <dbReference type="EMBL" id="SIT76866.1"/>
    </source>
</evidence>
<dbReference type="InterPro" id="IPR029063">
    <property type="entry name" value="SAM-dependent_MTases_sf"/>
</dbReference>
<dbReference type="GO" id="GO:0032259">
    <property type="term" value="P:methylation"/>
    <property type="evidence" value="ECO:0007669"/>
    <property type="project" value="UniProtKB-KW"/>
</dbReference>
<gene>
    <name evidence="2" type="ORF">SAMN05421849_0613</name>
</gene>
<dbReference type="AlphaFoldDB" id="A0A1R3WHG9"/>
<protein>
    <submittedName>
        <fullName evidence="2">Methyltransferase domain-containing protein</fullName>
    </submittedName>
</protein>
<organism evidence="2 3">
    <name type="scientific">Pontibaca methylaminivorans</name>
    <dbReference type="NCBI Taxonomy" id="515897"/>
    <lineage>
        <taxon>Bacteria</taxon>
        <taxon>Pseudomonadati</taxon>
        <taxon>Pseudomonadota</taxon>
        <taxon>Alphaproteobacteria</taxon>
        <taxon>Rhodobacterales</taxon>
        <taxon>Roseobacteraceae</taxon>
        <taxon>Pontibaca</taxon>
    </lineage>
</organism>
<keyword evidence="3" id="KW-1185">Reference proteome</keyword>
<keyword evidence="2" id="KW-0489">Methyltransferase</keyword>
<keyword evidence="2" id="KW-0808">Transferase</keyword>
<dbReference type="SUPFAM" id="SSF53335">
    <property type="entry name" value="S-adenosyl-L-methionine-dependent methyltransferases"/>
    <property type="match status" value="1"/>
</dbReference>
<evidence type="ECO:0000313" key="3">
    <source>
        <dbReference type="Proteomes" id="UP000192455"/>
    </source>
</evidence>